<dbReference type="VEuPathDB" id="CryptoDB:Vbra_11021"/>
<evidence type="ECO:0000313" key="7">
    <source>
        <dbReference type="Proteomes" id="UP000041254"/>
    </source>
</evidence>
<evidence type="ECO:0000256" key="1">
    <source>
        <dbReference type="ARBA" id="ARBA00006540"/>
    </source>
</evidence>
<proteinExistence type="inferred from homology"/>
<comment type="similarity">
    <text evidence="1">Belongs to the universal ribosomal protein uL3 family.</text>
</comment>
<dbReference type="PANTHER" id="PTHR11229:SF8">
    <property type="entry name" value="LARGE RIBOSOMAL SUBUNIT PROTEIN UL3M"/>
    <property type="match status" value="1"/>
</dbReference>
<evidence type="ECO:0000256" key="5">
    <source>
        <dbReference type="SAM" id="MobiDB-lite"/>
    </source>
</evidence>
<dbReference type="Proteomes" id="UP000041254">
    <property type="component" value="Unassembled WGS sequence"/>
</dbReference>
<evidence type="ECO:0000256" key="4">
    <source>
        <dbReference type="ARBA" id="ARBA00035209"/>
    </source>
</evidence>
<reference evidence="6 7" key="1">
    <citation type="submission" date="2014-11" db="EMBL/GenBank/DDBJ databases">
        <authorList>
            <person name="Zhu J."/>
            <person name="Qi W."/>
            <person name="Song R."/>
        </authorList>
    </citation>
    <scope>NUCLEOTIDE SEQUENCE [LARGE SCALE GENOMIC DNA]</scope>
</reference>
<dbReference type="PhylomeDB" id="A0A0G4EA16"/>
<dbReference type="SUPFAM" id="SSF50447">
    <property type="entry name" value="Translation proteins"/>
    <property type="match status" value="1"/>
</dbReference>
<dbReference type="OrthoDB" id="274683at2759"/>
<dbReference type="GO" id="GO:0005762">
    <property type="term" value="C:mitochondrial large ribosomal subunit"/>
    <property type="evidence" value="ECO:0007669"/>
    <property type="project" value="TreeGrafter"/>
</dbReference>
<dbReference type="STRING" id="1169540.A0A0G4EA16"/>
<keyword evidence="7" id="KW-1185">Reference proteome</keyword>
<dbReference type="FunCoup" id="A0A0G4EA16">
    <property type="interactions" value="473"/>
</dbReference>
<dbReference type="Gene3D" id="2.40.30.10">
    <property type="entry name" value="Translation factors"/>
    <property type="match status" value="2"/>
</dbReference>
<dbReference type="NCBIfam" id="TIGR03625">
    <property type="entry name" value="L3_bact"/>
    <property type="match status" value="1"/>
</dbReference>
<dbReference type="InParanoid" id="A0A0G4EA16"/>
<evidence type="ECO:0000256" key="3">
    <source>
        <dbReference type="ARBA" id="ARBA00023274"/>
    </source>
</evidence>
<evidence type="ECO:0000256" key="2">
    <source>
        <dbReference type="ARBA" id="ARBA00022980"/>
    </source>
</evidence>
<sequence>MLPNRLVRVALAAPSTSPSLPPSAAVPISRLADPWSSASLPPGGPYRGPSRRSFYTSKWQHRLHDLLMHRRFDPVPEIPDYEVYENVSEELKPIKPNWDSRRCGVLGYKMGCMNLWDEWGERHHITVVKVDRCVVLEQRTLAKHGYEAVQLGLGYRNVFRQSKPNVGRYIKLGVGPKHIVKEFKCTADCHIPVGHFMSVRHFVPGMWVFVSGWTKGKGWDGPVGRWGFARKSDAHGTEKKAHRSHGSTGRGHSADVVWRFKKMGGHVGPDPRIVNCRVFRIESARNLLFLKGVIPGHKGQVCKISDARGVTFHRNGLLQNDIPHPTFVPEAGKEYPVTLQMAPQEADPFLYPDRPFYDAKK</sequence>
<protein>
    <recommendedName>
        <fullName evidence="4">Large ribosomal subunit protein uL3m</fullName>
    </recommendedName>
</protein>
<gene>
    <name evidence="6" type="ORF">Vbra_11021</name>
</gene>
<dbReference type="GO" id="GO:0003735">
    <property type="term" value="F:structural constituent of ribosome"/>
    <property type="evidence" value="ECO:0007669"/>
    <property type="project" value="InterPro"/>
</dbReference>
<dbReference type="PANTHER" id="PTHR11229">
    <property type="entry name" value="50S RIBOSOMAL PROTEIN L3"/>
    <property type="match status" value="1"/>
</dbReference>
<keyword evidence="3" id="KW-0687">Ribonucleoprotein</keyword>
<dbReference type="GO" id="GO:0006412">
    <property type="term" value="P:translation"/>
    <property type="evidence" value="ECO:0007669"/>
    <property type="project" value="InterPro"/>
</dbReference>
<dbReference type="AlphaFoldDB" id="A0A0G4EA16"/>
<dbReference type="InterPro" id="IPR000597">
    <property type="entry name" value="Ribosomal_uL3"/>
</dbReference>
<feature type="region of interest" description="Disordered" evidence="5">
    <location>
        <begin position="232"/>
        <end position="252"/>
    </location>
</feature>
<organism evidence="6 7">
    <name type="scientific">Vitrella brassicaformis (strain CCMP3155)</name>
    <dbReference type="NCBI Taxonomy" id="1169540"/>
    <lineage>
        <taxon>Eukaryota</taxon>
        <taxon>Sar</taxon>
        <taxon>Alveolata</taxon>
        <taxon>Colpodellida</taxon>
        <taxon>Vitrellaceae</taxon>
        <taxon>Vitrella</taxon>
    </lineage>
</organism>
<dbReference type="EMBL" id="CDMY01000061">
    <property type="protein sequence ID" value="CEL92295.1"/>
    <property type="molecule type" value="Genomic_DNA"/>
</dbReference>
<accession>A0A0G4EA16</accession>
<name>A0A0G4EA16_VITBC</name>
<keyword evidence="2" id="KW-0689">Ribosomal protein</keyword>
<evidence type="ECO:0000313" key="6">
    <source>
        <dbReference type="EMBL" id="CEL92295.1"/>
    </source>
</evidence>
<dbReference type="InterPro" id="IPR019927">
    <property type="entry name" value="Ribosomal_uL3_bac/org-type"/>
</dbReference>
<dbReference type="Pfam" id="PF00297">
    <property type="entry name" value="Ribosomal_L3"/>
    <property type="match status" value="1"/>
</dbReference>
<dbReference type="OMA" id="IGIYPMW"/>
<dbReference type="InterPro" id="IPR009000">
    <property type="entry name" value="Transl_B-barrel_sf"/>
</dbReference>